<accession>A0A9P1DBW8</accession>
<feature type="transmembrane region" description="Helical" evidence="5">
    <location>
        <begin position="83"/>
        <end position="101"/>
    </location>
</feature>
<feature type="transmembrane region" description="Helical" evidence="5">
    <location>
        <begin position="51"/>
        <end position="71"/>
    </location>
</feature>
<evidence type="ECO:0000256" key="2">
    <source>
        <dbReference type="ARBA" id="ARBA00022692"/>
    </source>
</evidence>
<feature type="transmembrane region" description="Helical" evidence="5">
    <location>
        <begin position="21"/>
        <end position="39"/>
    </location>
</feature>
<evidence type="ECO:0000256" key="3">
    <source>
        <dbReference type="ARBA" id="ARBA00022989"/>
    </source>
</evidence>
<gene>
    <name evidence="6" type="ORF">C1SCF055_LOCUS32533</name>
</gene>
<keyword evidence="4 5" id="KW-0472">Membrane</keyword>
<name>A0A9P1DBW8_9DINO</name>
<reference evidence="6" key="1">
    <citation type="submission" date="2022-10" db="EMBL/GenBank/DDBJ databases">
        <authorList>
            <person name="Chen Y."/>
            <person name="Dougan E. K."/>
            <person name="Chan C."/>
            <person name="Rhodes N."/>
            <person name="Thang M."/>
        </authorList>
    </citation>
    <scope>NUCLEOTIDE SEQUENCE</scope>
</reference>
<protein>
    <submittedName>
        <fullName evidence="6">Uncharacterized protein</fullName>
    </submittedName>
</protein>
<feature type="transmembrane region" description="Helical" evidence="5">
    <location>
        <begin position="113"/>
        <end position="138"/>
    </location>
</feature>
<keyword evidence="3 5" id="KW-1133">Transmembrane helix</keyword>
<feature type="transmembrane region" description="Helical" evidence="5">
    <location>
        <begin position="145"/>
        <end position="166"/>
    </location>
</feature>
<organism evidence="6">
    <name type="scientific">Cladocopium goreaui</name>
    <dbReference type="NCBI Taxonomy" id="2562237"/>
    <lineage>
        <taxon>Eukaryota</taxon>
        <taxon>Sar</taxon>
        <taxon>Alveolata</taxon>
        <taxon>Dinophyceae</taxon>
        <taxon>Suessiales</taxon>
        <taxon>Symbiodiniaceae</taxon>
        <taxon>Cladocopium</taxon>
    </lineage>
</organism>
<dbReference type="Proteomes" id="UP001152797">
    <property type="component" value="Unassembled WGS sequence"/>
</dbReference>
<dbReference type="EMBL" id="CAMXCT020003924">
    <property type="protein sequence ID" value="CAL1160312.1"/>
    <property type="molecule type" value="Genomic_DNA"/>
</dbReference>
<sequence>MGGLVSAMQWFALLAKLALPLSRWYGNFYIVVLAILLWYKTHVFTYTIDAVAEEAVVLFFFAVLLHSRLALLGRGYGTKRASILMLVTWLGPVVAFIYGFHLSYQVYVLQLDVILASVGLGSLMLEAVLIAVLGLVLADNLAERLVLLLGSGATVAAGVVLGLLHLSLESSTAFPDQDQPTTVSMR</sequence>
<dbReference type="EMBL" id="CAMXCT030003924">
    <property type="protein sequence ID" value="CAL4794249.1"/>
    <property type="molecule type" value="Genomic_DNA"/>
</dbReference>
<evidence type="ECO:0000256" key="1">
    <source>
        <dbReference type="ARBA" id="ARBA00004141"/>
    </source>
</evidence>
<keyword evidence="2 5" id="KW-0812">Transmembrane</keyword>
<proteinExistence type="predicted"/>
<dbReference type="Pfam" id="PF09799">
    <property type="entry name" value="Transmemb_17"/>
    <property type="match status" value="1"/>
</dbReference>
<evidence type="ECO:0000256" key="5">
    <source>
        <dbReference type="SAM" id="Phobius"/>
    </source>
</evidence>
<keyword evidence="8" id="KW-1185">Reference proteome</keyword>
<comment type="subcellular location">
    <subcellularLocation>
        <location evidence="1">Membrane</location>
        <topology evidence="1">Multi-pass membrane protein</topology>
    </subcellularLocation>
</comment>
<dbReference type="AlphaFoldDB" id="A0A9P1DBW8"/>
<reference evidence="7" key="2">
    <citation type="submission" date="2024-04" db="EMBL/GenBank/DDBJ databases">
        <authorList>
            <person name="Chen Y."/>
            <person name="Shah S."/>
            <person name="Dougan E. K."/>
            <person name="Thang M."/>
            <person name="Chan C."/>
        </authorList>
    </citation>
    <scope>NUCLEOTIDE SEQUENCE [LARGE SCALE GENOMIC DNA]</scope>
</reference>
<evidence type="ECO:0000313" key="7">
    <source>
        <dbReference type="EMBL" id="CAL1160312.1"/>
    </source>
</evidence>
<evidence type="ECO:0000313" key="8">
    <source>
        <dbReference type="Proteomes" id="UP001152797"/>
    </source>
</evidence>
<evidence type="ECO:0000256" key="4">
    <source>
        <dbReference type="ARBA" id="ARBA00023136"/>
    </source>
</evidence>
<dbReference type="EMBL" id="CAMXCT010003924">
    <property type="protein sequence ID" value="CAI4006937.1"/>
    <property type="molecule type" value="Genomic_DNA"/>
</dbReference>
<dbReference type="InterPro" id="IPR019184">
    <property type="entry name" value="Uncharacterised_TM-17"/>
</dbReference>
<dbReference type="GO" id="GO:0016020">
    <property type="term" value="C:membrane"/>
    <property type="evidence" value="ECO:0007669"/>
    <property type="project" value="UniProtKB-SubCell"/>
</dbReference>
<comment type="caution">
    <text evidence="6">The sequence shown here is derived from an EMBL/GenBank/DDBJ whole genome shotgun (WGS) entry which is preliminary data.</text>
</comment>
<evidence type="ECO:0000313" key="6">
    <source>
        <dbReference type="EMBL" id="CAI4006937.1"/>
    </source>
</evidence>
<dbReference type="OrthoDB" id="10633248at2759"/>